<keyword evidence="5 6" id="KW-0472">Membrane</keyword>
<evidence type="ECO:0000256" key="5">
    <source>
        <dbReference type="ARBA" id="ARBA00023136"/>
    </source>
</evidence>
<evidence type="ECO:0000256" key="7">
    <source>
        <dbReference type="SAM" id="SignalP"/>
    </source>
</evidence>
<feature type="transmembrane region" description="Helical" evidence="6">
    <location>
        <begin position="521"/>
        <end position="542"/>
    </location>
</feature>
<evidence type="ECO:0000256" key="2">
    <source>
        <dbReference type="ARBA" id="ARBA00022475"/>
    </source>
</evidence>
<feature type="transmembrane region" description="Helical" evidence="6">
    <location>
        <begin position="351"/>
        <end position="377"/>
    </location>
</feature>
<evidence type="ECO:0000256" key="1">
    <source>
        <dbReference type="ARBA" id="ARBA00004651"/>
    </source>
</evidence>
<dbReference type="Pfam" id="PF02687">
    <property type="entry name" value="FtsX"/>
    <property type="match status" value="1"/>
</dbReference>
<feature type="transmembrane region" description="Helical" evidence="6">
    <location>
        <begin position="928"/>
        <end position="952"/>
    </location>
</feature>
<evidence type="ECO:0000313" key="9">
    <source>
        <dbReference type="EMBL" id="WIM98874.1"/>
    </source>
</evidence>
<organism evidence="9 10">
    <name type="scientific">Actinoplanes oblitus</name>
    <dbReference type="NCBI Taxonomy" id="3040509"/>
    <lineage>
        <taxon>Bacteria</taxon>
        <taxon>Bacillati</taxon>
        <taxon>Actinomycetota</taxon>
        <taxon>Actinomycetes</taxon>
        <taxon>Micromonosporales</taxon>
        <taxon>Micromonosporaceae</taxon>
        <taxon>Actinoplanes</taxon>
    </lineage>
</organism>
<feature type="transmembrane region" description="Helical" evidence="6">
    <location>
        <begin position="876"/>
        <end position="897"/>
    </location>
</feature>
<evidence type="ECO:0000256" key="4">
    <source>
        <dbReference type="ARBA" id="ARBA00022989"/>
    </source>
</evidence>
<evidence type="ECO:0000259" key="8">
    <source>
        <dbReference type="Pfam" id="PF02687"/>
    </source>
</evidence>
<feature type="chain" id="PRO_5047431031" evidence="7">
    <location>
        <begin position="33"/>
        <end position="1005"/>
    </location>
</feature>
<keyword evidence="2" id="KW-1003">Cell membrane</keyword>
<evidence type="ECO:0000256" key="6">
    <source>
        <dbReference type="SAM" id="Phobius"/>
    </source>
</evidence>
<dbReference type="EMBL" id="CP126980">
    <property type="protein sequence ID" value="WIM98874.1"/>
    <property type="molecule type" value="Genomic_DNA"/>
</dbReference>
<feature type="transmembrane region" description="Helical" evidence="6">
    <location>
        <begin position="436"/>
        <end position="457"/>
    </location>
</feature>
<feature type="signal peptide" evidence="7">
    <location>
        <begin position="1"/>
        <end position="32"/>
    </location>
</feature>
<dbReference type="InterPro" id="IPR003838">
    <property type="entry name" value="ABC3_permease_C"/>
</dbReference>
<dbReference type="Proteomes" id="UP001240150">
    <property type="component" value="Chromosome"/>
</dbReference>
<sequence>MIALVFTMVWARRGPAVVLAVLAAFAVAPAVAAPAYLRAADRVVAAGQVAGADPAERAISLHAVDHDRRGGGGSGAGGVDLTAVGSTLGELPGFRYVYAAEYPVIGLESDDRYRTRLAHRQDACAHLTMVTGRCLLGEGDLVVGERTAQRQHLRAGQSVSLTFARFNADPDTMMYEADGVPKKFFVAGTYRVPDPGGPYWGAHSYFAPEESADGSRPGEPAFTGLSTLDLMDHGDVEIGVDGYAGPGALDVDHLPALRDALVHLEASVADLGAAGGVGAGGALQLETSMPALMARIDEGHTAARRIVPVPAVALIVLACLAILLAVGAGAEARRPETAVIALRGVRLPYRWWLAAGENLVAVLAGAIAGVLAGQWLVDAVVAVRWPGVGADPDPASLEYAPLAAAAVIVAVLVAQGGPMLRPVAELLRRAPMPGRYAGLAVDILVAALAVAAAAQLALGGGDLAGIDSAAPALVMLAAALLVARAVRPLAARSGHRALERGRLGRGLTGLLLSRRRATGRVLALLIAAVAVSGYMVAASQVAARGRQVEADLGAGADRVLSAGSISRSQLIAAVRAVDPDQRFAMAAVRIPQQAGQPPLLAVDTGDSRLATVANWPGGAADPRRIARALHPAPARPLVVAGPEVTLDLTAAEFEAGKAVSLDVTVAPADGRGPDQVVPMGVVQPGRHTYRYRVAQCAGGCRVNALRISGSQSLGTHGVITVHHLGDADPARWRISGGGRLGAAPDGLRVEVTSLDGRPEGIYVQPVSTPWPLPMVATGTFVPGTVSGLDYRPVPVTVAGRLPAVPAVGTPAMLIDLEYADLVSTDGAPIQGGQIWLSRNAPADARERFAAKGVEIVGDLRAAQIATRLDRQGPAVALGYAGLVGVLVVVLAAGVLVLTAAAGRDRQAEDLAALRAQGLSRAEVRRAALWAYPMLVAAAVPAGLAIALGGWAATGWALPLAGVDPSPLPRPGWPGVISVVLTGVVLLVVLGGTALLAGRRTLRRIR</sequence>
<evidence type="ECO:0000256" key="3">
    <source>
        <dbReference type="ARBA" id="ARBA00022692"/>
    </source>
</evidence>
<name>A0ABY8WLV6_9ACTN</name>
<feature type="transmembrane region" description="Helical" evidence="6">
    <location>
        <begin position="397"/>
        <end position="415"/>
    </location>
</feature>
<protein>
    <submittedName>
        <fullName evidence="9">ABC transporter permease</fullName>
    </submittedName>
</protein>
<keyword evidence="7" id="KW-0732">Signal</keyword>
<comment type="subcellular location">
    <subcellularLocation>
        <location evidence="1">Cell membrane</location>
        <topology evidence="1">Multi-pass membrane protein</topology>
    </subcellularLocation>
</comment>
<keyword evidence="10" id="KW-1185">Reference proteome</keyword>
<evidence type="ECO:0000313" key="10">
    <source>
        <dbReference type="Proteomes" id="UP001240150"/>
    </source>
</evidence>
<dbReference type="RefSeq" id="WP_284920297.1">
    <property type="nucleotide sequence ID" value="NZ_CP126980.1"/>
</dbReference>
<keyword evidence="4 6" id="KW-1133">Transmembrane helix</keyword>
<proteinExistence type="predicted"/>
<feature type="domain" description="ABC3 transporter permease C-terminal" evidence="8">
    <location>
        <begin position="312"/>
        <end position="411"/>
    </location>
</feature>
<feature type="transmembrane region" description="Helical" evidence="6">
    <location>
        <begin position="311"/>
        <end position="330"/>
    </location>
</feature>
<gene>
    <name evidence="9" type="ORF">ACTOB_002494</name>
</gene>
<accession>A0ABY8WLV6</accession>
<feature type="transmembrane region" description="Helical" evidence="6">
    <location>
        <begin position="469"/>
        <end position="486"/>
    </location>
</feature>
<keyword evidence="3 6" id="KW-0812">Transmembrane</keyword>
<reference evidence="9 10" key="1">
    <citation type="submission" date="2023-06" db="EMBL/GenBank/DDBJ databases">
        <authorList>
            <person name="Yushchuk O."/>
            <person name="Binda E."/>
            <person name="Ruckert-Reed C."/>
            <person name="Fedorenko V."/>
            <person name="Kalinowski J."/>
            <person name="Marinelli F."/>
        </authorList>
    </citation>
    <scope>NUCLEOTIDE SEQUENCE [LARGE SCALE GENOMIC DNA]</scope>
    <source>
        <strain evidence="9 10">NRRL 3884</strain>
    </source>
</reference>
<feature type="transmembrane region" description="Helical" evidence="6">
    <location>
        <begin position="972"/>
        <end position="996"/>
    </location>
</feature>